<dbReference type="Pfam" id="PF02374">
    <property type="entry name" value="ArsA_ATPase"/>
    <property type="match status" value="1"/>
</dbReference>
<dbReference type="AlphaFoldDB" id="A0A2G3PJT1"/>
<dbReference type="GO" id="GO:0016887">
    <property type="term" value="F:ATP hydrolysis activity"/>
    <property type="evidence" value="ECO:0007669"/>
    <property type="project" value="InterPro"/>
</dbReference>
<organism evidence="4 5">
    <name type="scientific">Williamsia marianensis</name>
    <dbReference type="NCBI Taxonomy" id="85044"/>
    <lineage>
        <taxon>Bacteria</taxon>
        <taxon>Bacillati</taxon>
        <taxon>Actinomycetota</taxon>
        <taxon>Actinomycetes</taxon>
        <taxon>Mycobacteriales</taxon>
        <taxon>Nocardiaceae</taxon>
        <taxon>Williamsia</taxon>
    </lineage>
</organism>
<dbReference type="Gene3D" id="2.60.40.790">
    <property type="match status" value="1"/>
</dbReference>
<dbReference type="Gene3D" id="3.40.50.300">
    <property type="entry name" value="P-loop containing nucleotide triphosphate hydrolases"/>
    <property type="match status" value="1"/>
</dbReference>
<evidence type="ECO:0000256" key="1">
    <source>
        <dbReference type="ARBA" id="ARBA00011040"/>
    </source>
</evidence>
<dbReference type="Pfam" id="PF17886">
    <property type="entry name" value="ArsA_HSP20"/>
    <property type="match status" value="1"/>
</dbReference>
<name>A0A2G3PJT1_WILMA</name>
<protein>
    <submittedName>
        <fullName evidence="4">Chromosome partitioning protein ParA</fullName>
    </submittedName>
</protein>
<proteinExistence type="inferred from homology"/>
<accession>A0A2G3PJT1</accession>
<comment type="caution">
    <text evidence="4">The sequence shown here is derived from an EMBL/GenBank/DDBJ whole genome shotgun (WGS) entry which is preliminary data.</text>
</comment>
<evidence type="ECO:0000259" key="3">
    <source>
        <dbReference type="Pfam" id="PF17886"/>
    </source>
</evidence>
<dbReference type="EMBL" id="PEBD01000010">
    <property type="protein sequence ID" value="PHV66040.1"/>
    <property type="molecule type" value="Genomic_DNA"/>
</dbReference>
<dbReference type="InterPro" id="IPR016300">
    <property type="entry name" value="ATPase_ArsA/GET3"/>
</dbReference>
<dbReference type="InterPro" id="IPR025723">
    <property type="entry name" value="ArsA/GET3_ATPase-like"/>
</dbReference>
<reference evidence="4 5" key="1">
    <citation type="submission" date="2017-10" db="EMBL/GenBank/DDBJ databases">
        <title>The draft genome sequence of Williamsia sp. BULT 1.1 isolated from the semi-arid grassland soils from South Africa.</title>
        <authorList>
            <person name="Kabwe M.H."/>
            <person name="Govender N."/>
            <person name="Mutseka Lunga P."/>
            <person name="Vikram S."/>
            <person name="Makhalanyane T.P."/>
        </authorList>
    </citation>
    <scope>NUCLEOTIDE SEQUENCE [LARGE SCALE GENOMIC DNA]</scope>
    <source>
        <strain evidence="4 5">BULT 1.1</strain>
    </source>
</reference>
<gene>
    <name evidence="4" type="ORF">CSW57_20540</name>
</gene>
<evidence type="ECO:0000313" key="4">
    <source>
        <dbReference type="EMBL" id="PHV66040.1"/>
    </source>
</evidence>
<dbReference type="SUPFAM" id="SSF52540">
    <property type="entry name" value="P-loop containing nucleoside triphosphate hydrolases"/>
    <property type="match status" value="1"/>
</dbReference>
<sequence>MIDLAPIHLVLGPGGAGTSTVAAAGAVGLPQHHSGSGRRGKTLLVSLGRFRDVSAIFGVFASPGEPVPASQQVDILELDTLAMVSQMWGSVRSALTAGELTGTGVPGAGAVVSGLDPEEILGMPGVESLLALRRIRDEAASGEWAQVVIDMSGGVDPFELMRVPQMVADMIERLWPRHRRLAAAADNVRIARVVGMVDALVRDCADVDELLFDASGVQVHVVVGVDRDGAASLDRARAILQLMGLPVSTILANRVLPEVLSVDAHTAEGPGSSSWLDHQIAAQSTLVDHLRATKDEAEVVCVPWVSGPIDSVLSLRKLGVDLSGGQMAAVGPRAARVGRESGSGLDSVYRMTWTQSLPDPSGLQLGRSGDDLMVTVSGVRQRIRLPSVLRRCVVMGAFWDAGELTVRFRPDPDVWPQN</sequence>
<evidence type="ECO:0000313" key="5">
    <source>
        <dbReference type="Proteomes" id="UP000225108"/>
    </source>
</evidence>
<dbReference type="Proteomes" id="UP000225108">
    <property type="component" value="Unassembled WGS sequence"/>
</dbReference>
<dbReference type="InterPro" id="IPR040612">
    <property type="entry name" value="ArsA_HSP20-like"/>
</dbReference>
<feature type="domain" description="ArsA HSP20-like" evidence="3">
    <location>
        <begin position="359"/>
        <end position="408"/>
    </location>
</feature>
<feature type="domain" description="ArsA/GET3 Anion-transporting ATPase-like" evidence="2">
    <location>
        <begin position="9"/>
        <end position="319"/>
    </location>
</feature>
<comment type="similarity">
    <text evidence="1">Belongs to the arsA ATPase family.</text>
</comment>
<dbReference type="PANTHER" id="PTHR10803">
    <property type="entry name" value="ARSENICAL PUMP-DRIVING ATPASE ARSENITE-TRANSLOCATING ATPASE"/>
    <property type="match status" value="1"/>
</dbReference>
<dbReference type="InterPro" id="IPR027417">
    <property type="entry name" value="P-loop_NTPase"/>
</dbReference>
<dbReference type="GO" id="GO:0005524">
    <property type="term" value="F:ATP binding"/>
    <property type="evidence" value="ECO:0007669"/>
    <property type="project" value="InterPro"/>
</dbReference>
<dbReference type="InterPro" id="IPR008978">
    <property type="entry name" value="HSP20-like_chaperone"/>
</dbReference>
<evidence type="ECO:0000259" key="2">
    <source>
        <dbReference type="Pfam" id="PF02374"/>
    </source>
</evidence>
<dbReference type="PANTHER" id="PTHR10803:SF3">
    <property type="entry name" value="ATPASE GET3"/>
    <property type="match status" value="1"/>
</dbReference>